<feature type="compositionally biased region" description="Polar residues" evidence="1">
    <location>
        <begin position="1"/>
        <end position="15"/>
    </location>
</feature>
<protein>
    <submittedName>
        <fullName evidence="2">Uncharacterized protein</fullName>
    </submittedName>
</protein>
<dbReference type="Proteomes" id="UP000193411">
    <property type="component" value="Unassembled WGS sequence"/>
</dbReference>
<sequence length="233" mass="24603">MLYAQSNPLQQQQPPTYYHALDPQSRAGSVSYDPSMPSPSDLMRSTFSPGQCATVELGGGLGKSPPVPASRSYTGGSSSAAAASSALVAAASAAAAGYPMLPPLPSSSAAAAGVSPAAANEYAWFSSPGSVNSPSGAATFADQQHATAMQQYQYQHQQQHQRQQQQFSNKYTSSRCSNKSISVGIPRTAVDNTDLYSCRLSSVRPSFPGSQELVDRANYTMLRLIHPYPHIPL</sequence>
<organism evidence="2 3">
    <name type="scientific">Catenaria anguillulae PL171</name>
    <dbReference type="NCBI Taxonomy" id="765915"/>
    <lineage>
        <taxon>Eukaryota</taxon>
        <taxon>Fungi</taxon>
        <taxon>Fungi incertae sedis</taxon>
        <taxon>Blastocladiomycota</taxon>
        <taxon>Blastocladiomycetes</taxon>
        <taxon>Blastocladiales</taxon>
        <taxon>Catenariaceae</taxon>
        <taxon>Catenaria</taxon>
    </lineage>
</organism>
<feature type="region of interest" description="Disordered" evidence="1">
    <location>
        <begin position="1"/>
        <end position="76"/>
    </location>
</feature>
<accession>A0A1Y2HAM0</accession>
<reference evidence="2 3" key="1">
    <citation type="submission" date="2016-07" db="EMBL/GenBank/DDBJ databases">
        <title>Pervasive Adenine N6-methylation of Active Genes in Fungi.</title>
        <authorList>
            <consortium name="DOE Joint Genome Institute"/>
            <person name="Mondo S.J."/>
            <person name="Dannebaum R.O."/>
            <person name="Kuo R.C."/>
            <person name="Labutti K."/>
            <person name="Haridas S."/>
            <person name="Kuo A."/>
            <person name="Salamov A."/>
            <person name="Ahrendt S.R."/>
            <person name="Lipzen A."/>
            <person name="Sullivan W."/>
            <person name="Andreopoulos W.B."/>
            <person name="Clum A."/>
            <person name="Lindquist E."/>
            <person name="Daum C."/>
            <person name="Ramamoorthy G.K."/>
            <person name="Gryganskyi A."/>
            <person name="Culley D."/>
            <person name="Magnuson J.K."/>
            <person name="James T.Y."/>
            <person name="O'Malley M.A."/>
            <person name="Stajich J.E."/>
            <person name="Spatafora J.W."/>
            <person name="Visel A."/>
            <person name="Grigoriev I.V."/>
        </authorList>
    </citation>
    <scope>NUCLEOTIDE SEQUENCE [LARGE SCALE GENOMIC DNA]</scope>
    <source>
        <strain evidence="2 3">PL171</strain>
    </source>
</reference>
<evidence type="ECO:0000313" key="2">
    <source>
        <dbReference type="EMBL" id="ORZ31034.1"/>
    </source>
</evidence>
<evidence type="ECO:0000313" key="3">
    <source>
        <dbReference type="Proteomes" id="UP000193411"/>
    </source>
</evidence>
<name>A0A1Y2HAM0_9FUNG</name>
<gene>
    <name evidence="2" type="ORF">BCR44DRAFT_1280531</name>
</gene>
<dbReference type="AlphaFoldDB" id="A0A1Y2HAM0"/>
<dbReference type="EMBL" id="MCFL01000069">
    <property type="protein sequence ID" value="ORZ31034.1"/>
    <property type="molecule type" value="Genomic_DNA"/>
</dbReference>
<comment type="caution">
    <text evidence="2">The sequence shown here is derived from an EMBL/GenBank/DDBJ whole genome shotgun (WGS) entry which is preliminary data.</text>
</comment>
<proteinExistence type="predicted"/>
<keyword evidence="3" id="KW-1185">Reference proteome</keyword>
<evidence type="ECO:0000256" key="1">
    <source>
        <dbReference type="SAM" id="MobiDB-lite"/>
    </source>
</evidence>